<evidence type="ECO:0000313" key="2">
    <source>
        <dbReference type="Proteomes" id="UP000051015"/>
    </source>
</evidence>
<evidence type="ECO:0000313" key="1">
    <source>
        <dbReference type="EMBL" id="KRM96273.1"/>
    </source>
</evidence>
<proteinExistence type="predicted"/>
<reference evidence="1 2" key="1">
    <citation type="journal article" date="2015" name="Genome Announc.">
        <title>Expanding the biotechnology potential of lactobacilli through comparative genomics of 213 strains and associated genera.</title>
        <authorList>
            <person name="Sun Z."/>
            <person name="Harris H.M."/>
            <person name="McCann A."/>
            <person name="Guo C."/>
            <person name="Argimon S."/>
            <person name="Zhang W."/>
            <person name="Yang X."/>
            <person name="Jeffery I.B."/>
            <person name="Cooney J.C."/>
            <person name="Kagawa T.F."/>
            <person name="Liu W."/>
            <person name="Song Y."/>
            <person name="Salvetti E."/>
            <person name="Wrobel A."/>
            <person name="Rasinkangas P."/>
            <person name="Parkhill J."/>
            <person name="Rea M.C."/>
            <person name="O'Sullivan O."/>
            <person name="Ritari J."/>
            <person name="Douillard F.P."/>
            <person name="Paul Ross R."/>
            <person name="Yang R."/>
            <person name="Briner A.E."/>
            <person name="Felis G.E."/>
            <person name="de Vos W.M."/>
            <person name="Barrangou R."/>
            <person name="Klaenhammer T.R."/>
            <person name="Caufield P.W."/>
            <person name="Cui Y."/>
            <person name="Zhang H."/>
            <person name="O'Toole P.W."/>
        </authorList>
    </citation>
    <scope>NUCLEOTIDE SEQUENCE [LARGE SCALE GENOMIC DNA]</scope>
    <source>
        <strain evidence="1 2">DSM 21051</strain>
    </source>
</reference>
<dbReference type="PATRIC" id="fig|1423725.3.peg.570"/>
<name>A0A0R2CWS8_9LACO</name>
<organism evidence="1 2">
    <name type="scientific">Liquorilactobacillus aquaticus DSM 21051</name>
    <dbReference type="NCBI Taxonomy" id="1423725"/>
    <lineage>
        <taxon>Bacteria</taxon>
        <taxon>Bacillati</taxon>
        <taxon>Bacillota</taxon>
        <taxon>Bacilli</taxon>
        <taxon>Lactobacillales</taxon>
        <taxon>Lactobacillaceae</taxon>
        <taxon>Liquorilactobacillus</taxon>
    </lineage>
</organism>
<protein>
    <submittedName>
        <fullName evidence="1">Uncharacterized protein</fullName>
    </submittedName>
</protein>
<sequence length="57" mass="6362">MSNNRSNSFCSSKVKFFNNFSYNDKNEHANMILMLNEGVSNSQSRAMIQALGNIVAS</sequence>
<gene>
    <name evidence="1" type="ORF">FC19_GL000553</name>
</gene>
<keyword evidence="2" id="KW-1185">Reference proteome</keyword>
<dbReference type="AlphaFoldDB" id="A0A0R2CWS8"/>
<dbReference type="Proteomes" id="UP000051015">
    <property type="component" value="Unassembled WGS sequence"/>
</dbReference>
<accession>A0A0R2CWS8</accession>
<dbReference type="EMBL" id="AYZD01000015">
    <property type="protein sequence ID" value="KRM96273.1"/>
    <property type="molecule type" value="Genomic_DNA"/>
</dbReference>
<comment type="caution">
    <text evidence="1">The sequence shown here is derived from an EMBL/GenBank/DDBJ whole genome shotgun (WGS) entry which is preliminary data.</text>
</comment>